<evidence type="ECO:0000313" key="2">
    <source>
        <dbReference type="Proteomes" id="UP000295124"/>
    </source>
</evidence>
<comment type="caution">
    <text evidence="1">The sequence shown here is derived from an EMBL/GenBank/DDBJ whole genome shotgun (WGS) entry which is preliminary data.</text>
</comment>
<dbReference type="Proteomes" id="UP000295124">
    <property type="component" value="Unassembled WGS sequence"/>
</dbReference>
<accession>A0A4R4ZSW0</accession>
<dbReference type="AlphaFoldDB" id="A0A4R4ZSW0"/>
<sequence length="323" mass="34971">MDDQLSMEQIDILLRAAVAAPSMHNTQPWRFEVNGTVIDVFLDGARALPAEDPTGRAMRIAAGAAVFNLRCAAAHLGLGSGYGLAPNPLEPDLVARIVLEDAQQLDLTLKHLYLQVVRRHTSRLPARPAPPAADSRIGLMQAALAEGAELTWLQKTDAAHLMAMNLDVDLREVGDWKRTAERSKWIGGERVGDGVPSSVLGPRPTSYTAPVRDLGVHPVDQSRPRAAFEADAALAVLSTDRDRPVDHLVAGIALEHVLLAATRDGLTASFFNQPLEFDDLRADVQHLTGKPGFAQMVIRFAHTTQHATSPRRPLADVVRGETS</sequence>
<name>A0A4R4ZSW0_9ACTN</name>
<dbReference type="InterPro" id="IPR000415">
    <property type="entry name" value="Nitroreductase-like"/>
</dbReference>
<dbReference type="SUPFAM" id="SSF55469">
    <property type="entry name" value="FMN-dependent nitroreductase-like"/>
    <property type="match status" value="1"/>
</dbReference>
<dbReference type="PANTHER" id="PTHR23026:SF123">
    <property type="entry name" value="NAD(P)H NITROREDUCTASE RV3131-RELATED"/>
    <property type="match status" value="1"/>
</dbReference>
<evidence type="ECO:0000313" key="1">
    <source>
        <dbReference type="EMBL" id="TDD61480.1"/>
    </source>
</evidence>
<gene>
    <name evidence="1" type="ORF">E1263_07180</name>
</gene>
<dbReference type="OrthoDB" id="8156917at2"/>
<reference evidence="1 2" key="1">
    <citation type="submission" date="2019-03" db="EMBL/GenBank/DDBJ databases">
        <title>Draft genome sequences of novel Actinobacteria.</title>
        <authorList>
            <person name="Sahin N."/>
            <person name="Ay H."/>
            <person name="Saygin H."/>
        </authorList>
    </citation>
    <scope>NUCLEOTIDE SEQUENCE [LARGE SCALE GENOMIC DNA]</scope>
    <source>
        <strain evidence="1 2">JCM 13523</strain>
    </source>
</reference>
<organism evidence="1 2">
    <name type="scientific">Kribbella antibiotica</name>
    <dbReference type="NCBI Taxonomy" id="190195"/>
    <lineage>
        <taxon>Bacteria</taxon>
        <taxon>Bacillati</taxon>
        <taxon>Actinomycetota</taxon>
        <taxon>Actinomycetes</taxon>
        <taxon>Propionibacteriales</taxon>
        <taxon>Kribbellaceae</taxon>
        <taxon>Kribbella</taxon>
    </lineage>
</organism>
<proteinExistence type="predicted"/>
<dbReference type="GO" id="GO:0016491">
    <property type="term" value="F:oxidoreductase activity"/>
    <property type="evidence" value="ECO:0007669"/>
    <property type="project" value="InterPro"/>
</dbReference>
<dbReference type="RefSeq" id="WP_132166380.1">
    <property type="nucleotide sequence ID" value="NZ_SMKX01000014.1"/>
</dbReference>
<dbReference type="PANTHER" id="PTHR23026">
    <property type="entry name" value="NADPH NITROREDUCTASE"/>
    <property type="match status" value="1"/>
</dbReference>
<protein>
    <submittedName>
        <fullName evidence="1">Nitroreductase</fullName>
    </submittedName>
</protein>
<dbReference type="Gene3D" id="3.40.109.10">
    <property type="entry name" value="NADH Oxidase"/>
    <property type="match status" value="2"/>
</dbReference>
<keyword evidence="2" id="KW-1185">Reference proteome</keyword>
<dbReference type="NCBIfam" id="NF047509">
    <property type="entry name" value="Rv3131_FMN_oxido"/>
    <property type="match status" value="1"/>
</dbReference>
<dbReference type="InterPro" id="IPR050627">
    <property type="entry name" value="Nitroreductase/BluB"/>
</dbReference>
<dbReference type="EMBL" id="SMKX01000014">
    <property type="protein sequence ID" value="TDD61480.1"/>
    <property type="molecule type" value="Genomic_DNA"/>
</dbReference>